<dbReference type="GO" id="GO:0009103">
    <property type="term" value="P:lipopolysaccharide biosynthetic process"/>
    <property type="evidence" value="ECO:0007669"/>
    <property type="project" value="TreeGrafter"/>
</dbReference>
<dbReference type="KEGG" id="mprt:ET475_11805"/>
<gene>
    <name evidence="3" type="ORF">ET475_11805</name>
</gene>
<evidence type="ECO:0000256" key="1">
    <source>
        <dbReference type="ARBA" id="ARBA00022679"/>
    </source>
</evidence>
<dbReference type="Proteomes" id="UP000293995">
    <property type="component" value="Chromosome"/>
</dbReference>
<sequence>MTTLYVDDRYRGAHGIGRYAREVLARLRPHWQSLDLDGSPHSPLDAFRALPTVGRNDVVYSPGYGALVRAPRQILTIHDLIQLRSPGLHRVKFAAYYAGPVRSAVRKAGLVLTVSQTSQREIREWVRDDSVRVVNAGNGCSAAFRMQGPVEEATDPYVVFVGNLRRHKNLDVVLRALPYLPDVRLRAVIPEREREAAQAQAAALSLVDRVEWLHDVDDEHLAALYRGAAATVMPSTLEGFGLPALESIACGVPVLFWQGCDAVAEIVGTRGWSLASAQDAAEWAAALTEAVAAPRRVEPPAGVHDWDRTADIISSALEQALTTAG</sequence>
<dbReference type="OrthoDB" id="9801609at2"/>
<keyword evidence="4" id="KW-1185">Reference proteome</keyword>
<keyword evidence="1 3" id="KW-0808">Transferase</keyword>
<protein>
    <submittedName>
        <fullName evidence="3">Glycosyltransferase family 1 protein</fullName>
    </submittedName>
</protein>
<dbReference type="EMBL" id="CP035494">
    <property type="protein sequence ID" value="QAY60606.1"/>
    <property type="molecule type" value="Genomic_DNA"/>
</dbReference>
<dbReference type="RefSeq" id="WP_129390353.1">
    <property type="nucleotide sequence ID" value="NZ_CP035494.1"/>
</dbReference>
<dbReference type="CDD" id="cd03809">
    <property type="entry name" value="GT4_MtfB-like"/>
    <property type="match status" value="1"/>
</dbReference>
<dbReference type="AlphaFoldDB" id="A0A4P6EFL0"/>
<dbReference type="PANTHER" id="PTHR46401">
    <property type="entry name" value="GLYCOSYLTRANSFERASE WBBK-RELATED"/>
    <property type="match status" value="1"/>
</dbReference>
<evidence type="ECO:0000313" key="3">
    <source>
        <dbReference type="EMBL" id="QAY60606.1"/>
    </source>
</evidence>
<reference evidence="3 4" key="1">
    <citation type="submission" date="2019-01" db="EMBL/GenBank/DDBJ databases">
        <title>Genome sequencing of strain DFW100M-13.</title>
        <authorList>
            <person name="Heo J."/>
            <person name="Kim S.-J."/>
            <person name="Kim J.-S."/>
            <person name="Hong S.-B."/>
            <person name="Kwon S.-W."/>
        </authorList>
    </citation>
    <scope>NUCLEOTIDE SEQUENCE [LARGE SCALE GENOMIC DNA]</scope>
    <source>
        <strain evidence="3 4">DFW100M-13</strain>
    </source>
</reference>
<dbReference type="Gene3D" id="3.40.50.2000">
    <property type="entry name" value="Glycogen Phosphorylase B"/>
    <property type="match status" value="1"/>
</dbReference>
<dbReference type="InterPro" id="IPR001296">
    <property type="entry name" value="Glyco_trans_1"/>
</dbReference>
<dbReference type="PANTHER" id="PTHR46401:SF2">
    <property type="entry name" value="GLYCOSYLTRANSFERASE WBBK-RELATED"/>
    <property type="match status" value="1"/>
</dbReference>
<name>A0A4P6EFL0_9MICO</name>
<organism evidence="3 4">
    <name type="scientific">Microbacterium protaetiae</name>
    <dbReference type="NCBI Taxonomy" id="2509458"/>
    <lineage>
        <taxon>Bacteria</taxon>
        <taxon>Bacillati</taxon>
        <taxon>Actinomycetota</taxon>
        <taxon>Actinomycetes</taxon>
        <taxon>Micrococcales</taxon>
        <taxon>Microbacteriaceae</taxon>
        <taxon>Microbacterium</taxon>
    </lineage>
</organism>
<evidence type="ECO:0000313" key="4">
    <source>
        <dbReference type="Proteomes" id="UP000293995"/>
    </source>
</evidence>
<proteinExistence type="predicted"/>
<accession>A0A4P6EFL0</accession>
<dbReference type="SUPFAM" id="SSF53756">
    <property type="entry name" value="UDP-Glycosyltransferase/glycogen phosphorylase"/>
    <property type="match status" value="1"/>
</dbReference>
<feature type="domain" description="Glycosyl transferase family 1" evidence="2">
    <location>
        <begin position="151"/>
        <end position="292"/>
    </location>
</feature>
<dbReference type="GO" id="GO:0016757">
    <property type="term" value="F:glycosyltransferase activity"/>
    <property type="evidence" value="ECO:0007669"/>
    <property type="project" value="InterPro"/>
</dbReference>
<evidence type="ECO:0000259" key="2">
    <source>
        <dbReference type="Pfam" id="PF00534"/>
    </source>
</evidence>
<dbReference type="Pfam" id="PF00534">
    <property type="entry name" value="Glycos_transf_1"/>
    <property type="match status" value="1"/>
</dbReference>